<accession>A0A0P1BFT4</accession>
<dbReference type="InterPro" id="IPR024557">
    <property type="entry name" value="CNOT1_dom_4"/>
</dbReference>
<evidence type="ECO:0000256" key="7">
    <source>
        <dbReference type="ARBA" id="ARBA00074459"/>
    </source>
</evidence>
<evidence type="ECO:0000259" key="9">
    <source>
        <dbReference type="Pfam" id="PF04054"/>
    </source>
</evidence>
<evidence type="ECO:0000256" key="4">
    <source>
        <dbReference type="ARBA" id="ARBA00023163"/>
    </source>
</evidence>
<evidence type="ECO:0000259" key="12">
    <source>
        <dbReference type="Pfam" id="PF16417"/>
    </source>
</evidence>
<feature type="domain" description="CCR4-NOT transcription complex subunit 1 TTP binding" evidence="12">
    <location>
        <begin position="526"/>
        <end position="678"/>
    </location>
</feature>
<keyword evidence="5" id="KW-0539">Nucleus</keyword>
<evidence type="ECO:0000256" key="8">
    <source>
        <dbReference type="SAM" id="MobiDB-lite"/>
    </source>
</evidence>
<evidence type="ECO:0000259" key="13">
    <source>
        <dbReference type="Pfam" id="PF16418"/>
    </source>
</evidence>
<keyword evidence="3" id="KW-0805">Transcription regulation</keyword>
<dbReference type="InterPro" id="IPR040398">
    <property type="entry name" value="Not1"/>
</dbReference>
<dbReference type="OrthoDB" id="1933107at2759"/>
<dbReference type="InterPro" id="IPR038535">
    <property type="entry name" value="CNOT1_TTP_bind_sf"/>
</dbReference>
<dbReference type="Pfam" id="PF16418">
    <property type="entry name" value="CNOT1_HEAT"/>
    <property type="match status" value="1"/>
</dbReference>
<dbReference type="FunFam" id="1.25.40.180:FF:000012">
    <property type="entry name" value="Ccr4-Not transcription complex subunit"/>
    <property type="match status" value="1"/>
</dbReference>
<dbReference type="GO" id="GO:0060090">
    <property type="term" value="F:molecular adaptor activity"/>
    <property type="evidence" value="ECO:0007669"/>
    <property type="project" value="TreeGrafter"/>
</dbReference>
<dbReference type="Pfam" id="PF12842">
    <property type="entry name" value="DUF3819"/>
    <property type="match status" value="1"/>
</dbReference>
<feature type="region of interest" description="Disordered" evidence="8">
    <location>
        <begin position="1"/>
        <end position="20"/>
    </location>
</feature>
<feature type="domain" description="CCR4-Not complex component Not1 C-terminal" evidence="9">
    <location>
        <begin position="1729"/>
        <end position="2090"/>
    </location>
</feature>
<keyword evidence="16" id="KW-1185">Reference proteome</keyword>
<evidence type="ECO:0000313" key="16">
    <source>
        <dbReference type="Proteomes" id="UP000054845"/>
    </source>
</evidence>
<dbReference type="GO" id="GO:0017148">
    <property type="term" value="P:negative regulation of translation"/>
    <property type="evidence" value="ECO:0007669"/>
    <property type="project" value="InterPro"/>
</dbReference>
<comment type="subcellular location">
    <subcellularLocation>
        <location evidence="1">Nucleus</location>
    </subcellularLocation>
</comment>
<dbReference type="InterPro" id="IPR032191">
    <property type="entry name" value="CNOT1_CAF1_bind"/>
</dbReference>
<dbReference type="Gene3D" id="1.25.40.790">
    <property type="match status" value="1"/>
</dbReference>
<feature type="domain" description="CCR4-NOT transcription complex subunit 1-like NOT1 connector" evidence="14">
    <location>
        <begin position="1387"/>
        <end position="1568"/>
    </location>
</feature>
<dbReference type="GO" id="GO:0000932">
    <property type="term" value="C:P-body"/>
    <property type="evidence" value="ECO:0007669"/>
    <property type="project" value="TreeGrafter"/>
</dbReference>
<dbReference type="InterPro" id="IPR055454">
    <property type="entry name" value="CNOT1-like_NOT1_connector"/>
</dbReference>
<dbReference type="GO" id="GO:0000289">
    <property type="term" value="P:nuclear-transcribed mRNA poly(A) tail shortening"/>
    <property type="evidence" value="ECO:0007669"/>
    <property type="project" value="UniProtKB-ARBA"/>
</dbReference>
<proteinExistence type="predicted"/>
<comment type="function">
    <text evidence="6">Acts as a component of the CCR4-NOT core complex, which in the nucleus seems to be a general transcription factor, and in the cytoplasm the major mRNA deadenylase involved in mRNA turnover. The NOT protein subcomplex negatively regulates the basal and activated transcription of many genes. Preferentially affects TC-type TATA element-dependent transcription. Could directly or indirectly inhibit component(s) of the general transcription machinery.</text>
</comment>
<feature type="compositionally biased region" description="Low complexity" evidence="8">
    <location>
        <begin position="1065"/>
        <end position="1102"/>
    </location>
</feature>
<feature type="domain" description="CCR4-NOT transcription complex subunit 1 CAF1-binding" evidence="11">
    <location>
        <begin position="722"/>
        <end position="941"/>
    </location>
</feature>
<keyword evidence="4" id="KW-0804">Transcription</keyword>
<evidence type="ECO:0000259" key="11">
    <source>
        <dbReference type="Pfam" id="PF16415"/>
    </source>
</evidence>
<evidence type="ECO:0000256" key="6">
    <source>
        <dbReference type="ARBA" id="ARBA00059181"/>
    </source>
</evidence>
<dbReference type="Proteomes" id="UP000054845">
    <property type="component" value="Unassembled WGS sequence"/>
</dbReference>
<dbReference type="Pfam" id="PF25097">
    <property type="entry name" value="ARM_Cnot1"/>
    <property type="match status" value="1"/>
</dbReference>
<sequence length="2153" mass="239905">MNDGLPGLSNADGRRPSPSPVAILDQTLSSLGNPSDLTSGRLAATLVLALSDQSEDTPSVLERPHQRALIRAVAERISPDVLIDAVMQALPDLRLRSSRSVASFLADIGPAGVPKVEVVRAILSRFRVDASPVDERTVAEILAGLLVVQPEELGGAPATDFAIVASALRSFTRSLNWSRVVRSLDEAPSLAFSPRNDWRGFASFLNSASNDLQAPAVLGLWGAWIHRLRQLQILSGLVSLDLQLFSFASLPGRRVVREEDVANVNATVRSLAQQVQGNTWNSLDLVETLTLIANTDDTEVRHAVTELLERAVKTSAELVLMALVQIPQPWTSMHSDLASKLLSMFLSGHPSHQLVFSRLWQTNRTYLLNAFRTYYSENPMNVTRLLDVAQDLKILEALLAIRPFQFALDVAALASRREYLNLDKWLQDQITENGSGFVQAALQFVDSKAKDDLAKKDPQAEQQYMPLTVQTVATFLRVMRQNGDTMSAEDVALFKTVRNLCLQVYPRLMNLAPGSESLEPGLQVTTFAQDIHDEADSWYRKMYEDEIGIEDLVSLLQRTKASSDARDHQVFACMVHTLFDEYRWFDLYYPPRELAMTAVVFGSLIQHQLIDYIPLGIAIRYVLDALREPIQSSMFQFGLQALLRFRERLAEWPQLGQALLGLPAPQQAHPEIERVLRAIQSGQLADLSQSTSEPVLPEMPGETPKLSFTAVHADPMPDAEVQEEPTEEVSDKILFIINNLSPSNIDSKLVEARRLVKPALHHWLSAYLVLQRVSIEPNNHELYTQFIDGLDSAAMLLRHILHETLSKVEVLLNSDKTVSSTTERTLLKNLASWLGGLTLARNKPIRHRNIAFKDLLIQGYDSNRLIVAIPFVCKLLEQCPRSKVFVPPNPWLMSVLKLLAELYHFAELKLNLKFEIEVLCKTLSIDLTKLESTTTLRTRPDELAAAAQLEMEQQQHMLEQQRLQQQRDQQHLQQQQQFAARQQQPHQLQQGPYGQQPNQQQLQYAQQQQRLAQPQHMHPHQGQQQGAQHLAQDFDRLSMANAGTYGPGGMRTMPNDAQRSRVATLASQQQQQQISQHHQQHALLQQQQQQQLQQPQQHAQAQREPLQAPAAGAQSYSESLELTLQNLSAYLVFSPQLSEVSSSPALKQIIHVAIERAIREITAPVVERSVTIASISSRELVLKDFAMEGDEEKMRKAAHQMSQNLAGSLALVTCKEPLRISMVTQARSLLAQSGVTEQALPESVLTSVMGDNLELACSIVERAAMDKALPEVDSGLDGAYAARRDHRARSRGYYWDSQALTTSQYVATLPDYLRLKPEGLLPEQLRVYDDFGKTSGISSPDAPAERDQPSAEGNGVSPQSSVGPGQLVAGSLSPQQSLERFNHLLSELERLLQQASPAASLASLPPDDGLRNIIRQVPILAAASTSRDATAFAFSHKVVQLLYKSESRLAREAHVLLLERLCELSARVAKEVTQWIIYAEDERKFNVSVAATLIRTGIVNIVEHDQQLAKLILRDFKSSVVDFSARLALECLKEPACATRGQLMHSLDALAQADRLGKSTEASAFLLSEIETGHLNKAQTDVTNSALREQLAYCFAEWVRLFQQSPNPEKVFVNFVTQLQQQGILKGEDISSMFYRVCTEVGIDSYIKQKALGGTFGTGIFSPIDAFSKLVVLLIKHHSDPSGADNEQARAHYLTKILSIIVLVLAQSHEELGAHFQQKPFFRLFSSLLHDFHAASSSLGNTYMRALLAIANTLNTLQPSFFPGFTFSWMALMSHRLFMPKLLGMPLERDASRVTLHSEAQAAFLRLYSSLVHFAAPFIRTAVLQDTSRELYRGLLRITLVLLHDFPDFLSTHHQALCDVIPVSCVQLRNIVLAAYPPRRERLPDPFTASVTIDRLPEAAILPIIPRGYTHSLEGQSRGFKSALDSYLAQRAPASFLSSLKTALFSPVANSEPVDYGKGELRYDYELINAFVLHVGIAAAAAQDGLLNSQPRTDVGLVIFRHLMADADAEGRYLVLTAAANQLRYPNRHTAYFSCLLLHLYGETTETDVTVQEQIARVLIERMVAARPHPWGLLMTAFELLRNPRFVLPQHAPREIELMLRHMRADLTQQTQTDGQPDGRAHSYNNSNQQYAVHRINGDSEGDRAGELGAARA</sequence>
<organism evidence="15 16">
    <name type="scientific">Ceraceosorus bombacis</name>
    <dbReference type="NCBI Taxonomy" id="401625"/>
    <lineage>
        <taxon>Eukaryota</taxon>
        <taxon>Fungi</taxon>
        <taxon>Dikarya</taxon>
        <taxon>Basidiomycota</taxon>
        <taxon>Ustilaginomycotina</taxon>
        <taxon>Exobasidiomycetes</taxon>
        <taxon>Ceraceosorales</taxon>
        <taxon>Ceraceosoraceae</taxon>
        <taxon>Ceraceosorus</taxon>
    </lineage>
</organism>
<dbReference type="GO" id="GO:0005634">
    <property type="term" value="C:nucleus"/>
    <property type="evidence" value="ECO:0007669"/>
    <property type="project" value="UniProtKB-SubCell"/>
</dbReference>
<dbReference type="Gene3D" id="1.25.40.180">
    <property type="match status" value="1"/>
</dbReference>
<dbReference type="CDD" id="cd20710">
    <property type="entry name" value="NOT1_connector"/>
    <property type="match status" value="1"/>
</dbReference>
<dbReference type="PANTHER" id="PTHR13162">
    <property type="entry name" value="CCR4-NOT TRANSCRIPTION COMPLEX"/>
    <property type="match status" value="1"/>
</dbReference>
<dbReference type="PANTHER" id="PTHR13162:SF8">
    <property type="entry name" value="CCR4-NOT TRANSCRIPTION COMPLEX SUBUNIT 1"/>
    <property type="match status" value="1"/>
</dbReference>
<protein>
    <recommendedName>
        <fullName evidence="7">General negative regulator of transcription subunit 1</fullName>
    </recommendedName>
</protein>
<evidence type="ECO:0000256" key="1">
    <source>
        <dbReference type="ARBA" id="ARBA00004123"/>
    </source>
</evidence>
<dbReference type="Pfam" id="PF16415">
    <property type="entry name" value="CNOT1_CAF1_bind"/>
    <property type="match status" value="1"/>
</dbReference>
<evidence type="ECO:0000259" key="14">
    <source>
        <dbReference type="Pfam" id="PF25097"/>
    </source>
</evidence>
<dbReference type="GO" id="GO:0030015">
    <property type="term" value="C:CCR4-NOT core complex"/>
    <property type="evidence" value="ECO:0007669"/>
    <property type="project" value="InterPro"/>
</dbReference>
<evidence type="ECO:0000256" key="5">
    <source>
        <dbReference type="ARBA" id="ARBA00023242"/>
    </source>
</evidence>
<dbReference type="Gene3D" id="1.25.40.800">
    <property type="match status" value="1"/>
</dbReference>
<dbReference type="InterPro" id="IPR032194">
    <property type="entry name" value="CNOT1_HEAT"/>
</dbReference>
<dbReference type="Pfam" id="PF04054">
    <property type="entry name" value="Not1"/>
    <property type="match status" value="1"/>
</dbReference>
<evidence type="ECO:0000256" key="2">
    <source>
        <dbReference type="ARBA" id="ARBA00022491"/>
    </source>
</evidence>
<reference evidence="15 16" key="1">
    <citation type="submission" date="2014-09" db="EMBL/GenBank/DDBJ databases">
        <authorList>
            <person name="Magalhaes I.L.F."/>
            <person name="Oliveira U."/>
            <person name="Santos F.R."/>
            <person name="Vidigal T.H.D.A."/>
            <person name="Brescovit A.D."/>
            <person name="Santos A.J."/>
        </authorList>
    </citation>
    <scope>NUCLEOTIDE SEQUENCE [LARGE SCALE GENOMIC DNA]</scope>
</reference>
<dbReference type="InterPro" id="IPR032193">
    <property type="entry name" value="CNOT1_TTP_bind"/>
</dbReference>
<feature type="compositionally biased region" description="Low complexity" evidence="8">
    <location>
        <begin position="955"/>
        <end position="1031"/>
    </location>
</feature>
<feature type="region of interest" description="Disordered" evidence="8">
    <location>
        <begin position="955"/>
        <end position="1113"/>
    </location>
</feature>
<feature type="region of interest" description="Disordered" evidence="8">
    <location>
        <begin position="1332"/>
        <end position="1369"/>
    </location>
</feature>
<dbReference type="InterPro" id="IPR007196">
    <property type="entry name" value="CCR4-Not_Not1_C"/>
</dbReference>
<feature type="domain" description="CCR4-NOT transcription complex subunit 1" evidence="10">
    <location>
        <begin position="1144"/>
        <end position="1287"/>
    </location>
</feature>
<evidence type="ECO:0000313" key="15">
    <source>
        <dbReference type="EMBL" id="CEH15020.1"/>
    </source>
</evidence>
<dbReference type="EMBL" id="CCYA01000252">
    <property type="protein sequence ID" value="CEH15020.1"/>
    <property type="molecule type" value="Genomic_DNA"/>
</dbReference>
<evidence type="ECO:0000256" key="3">
    <source>
        <dbReference type="ARBA" id="ARBA00023015"/>
    </source>
</evidence>
<dbReference type="Gene3D" id="1.25.40.840">
    <property type="entry name" value="CCR4-NOT transcription complex subunit 1 TTP binding domain"/>
    <property type="match status" value="1"/>
</dbReference>
<dbReference type="Pfam" id="PF16417">
    <property type="entry name" value="CNOT1_TTP_bind"/>
    <property type="match status" value="1"/>
</dbReference>
<feature type="domain" description="CCR4-NOT transcription complex subunit 1 HEAT repeat" evidence="13">
    <location>
        <begin position="336"/>
        <end position="479"/>
    </location>
</feature>
<dbReference type="STRING" id="401625.A0A0P1BFT4"/>
<name>A0A0P1BFT4_9BASI</name>
<keyword evidence="2" id="KW-0678">Repressor</keyword>
<evidence type="ECO:0000259" key="10">
    <source>
        <dbReference type="Pfam" id="PF12842"/>
    </source>
</evidence>